<dbReference type="OrthoDB" id="9791874at2"/>
<feature type="transmembrane region" description="Helical" evidence="7">
    <location>
        <begin position="30"/>
        <end position="51"/>
    </location>
</feature>
<dbReference type="RefSeq" id="WP_093727727.1">
    <property type="nucleotide sequence ID" value="NZ_FMZB01000007.1"/>
</dbReference>
<evidence type="ECO:0000256" key="5">
    <source>
        <dbReference type="ARBA" id="ARBA00022989"/>
    </source>
</evidence>
<reference evidence="10" key="1">
    <citation type="submission" date="2016-10" db="EMBL/GenBank/DDBJ databases">
        <authorList>
            <person name="Varghese N."/>
            <person name="Submissions S."/>
        </authorList>
    </citation>
    <scope>NUCLEOTIDE SEQUENCE [LARGE SCALE GENOMIC DNA]</scope>
    <source>
        <strain evidence="10">DSM 21620</strain>
    </source>
</reference>
<feature type="transmembrane region" description="Helical" evidence="7">
    <location>
        <begin position="6"/>
        <end position="23"/>
    </location>
</feature>
<keyword evidence="3" id="KW-1003">Cell membrane</keyword>
<organism evidence="9 10">
    <name type="scientific">Terribacillus halophilus</name>
    <dbReference type="NCBI Taxonomy" id="361279"/>
    <lineage>
        <taxon>Bacteria</taxon>
        <taxon>Bacillati</taxon>
        <taxon>Bacillota</taxon>
        <taxon>Bacilli</taxon>
        <taxon>Bacillales</taxon>
        <taxon>Bacillaceae</taxon>
        <taxon>Terribacillus</taxon>
    </lineage>
</organism>
<proteinExistence type="inferred from homology"/>
<keyword evidence="5 7" id="KW-1133">Transmembrane helix</keyword>
<keyword evidence="6 7" id="KW-0472">Membrane</keyword>
<feature type="transmembrane region" description="Helical" evidence="7">
    <location>
        <begin position="57"/>
        <end position="78"/>
    </location>
</feature>
<accession>A0A1G6SIV1</accession>
<dbReference type="PANTHER" id="PTHR30506">
    <property type="entry name" value="INNER MEMBRANE PROTEIN"/>
    <property type="match status" value="1"/>
</dbReference>
<keyword evidence="10" id="KW-1185">Reference proteome</keyword>
<dbReference type="Pfam" id="PF03458">
    <property type="entry name" value="Gly_transporter"/>
    <property type="match status" value="2"/>
</dbReference>
<dbReference type="STRING" id="361279.SAMN05421663_107112"/>
<comment type="subcellular location">
    <subcellularLocation>
        <location evidence="1">Cell membrane</location>
        <topology evidence="1">Multi-pass membrane protein</topology>
    </subcellularLocation>
</comment>
<dbReference type="Proteomes" id="UP000198666">
    <property type="component" value="Unassembled WGS sequence"/>
</dbReference>
<evidence type="ECO:0000256" key="7">
    <source>
        <dbReference type="SAM" id="Phobius"/>
    </source>
</evidence>
<gene>
    <name evidence="9" type="ORF">SAMN05421663_107112</name>
</gene>
<protein>
    <submittedName>
        <fullName evidence="9">Uncharacterized membrane protein YeiH</fullName>
    </submittedName>
</protein>
<feature type="transmembrane region" description="Helical" evidence="7">
    <location>
        <begin position="90"/>
        <end position="110"/>
    </location>
</feature>
<feature type="domain" description="Glycine transporter" evidence="8">
    <location>
        <begin position="92"/>
        <end position="161"/>
    </location>
</feature>
<evidence type="ECO:0000256" key="6">
    <source>
        <dbReference type="ARBA" id="ARBA00023136"/>
    </source>
</evidence>
<evidence type="ECO:0000313" key="10">
    <source>
        <dbReference type="Proteomes" id="UP000198666"/>
    </source>
</evidence>
<feature type="transmembrane region" description="Helical" evidence="7">
    <location>
        <begin position="116"/>
        <end position="133"/>
    </location>
</feature>
<feature type="transmembrane region" description="Helical" evidence="7">
    <location>
        <begin position="170"/>
        <end position="188"/>
    </location>
</feature>
<feature type="domain" description="Glycine transporter" evidence="8">
    <location>
        <begin position="5"/>
        <end position="78"/>
    </location>
</feature>
<evidence type="ECO:0000259" key="8">
    <source>
        <dbReference type="Pfam" id="PF03458"/>
    </source>
</evidence>
<sequence length="201" mass="21920">MTWDIFSIIGTAAFAISGALVAMDEKYDVFGVYILGFVTAFGGGAIRNLLIGLPVSYLWSQTTLFYISFLSITVILIFPKWVSYSWKKAGLYADAIGLAAFAIQGALHAASLNHSLLAIMVAAFLTGSGGGILRDVLAGRKPYVFKVEIYGSWAALAGLVIGLGAADHPFLLYGLFAVIIFLRIYSFHRKWQLPIPKMHYQ</sequence>
<dbReference type="AlphaFoldDB" id="A0A1G6SIV1"/>
<evidence type="ECO:0000256" key="2">
    <source>
        <dbReference type="ARBA" id="ARBA00008193"/>
    </source>
</evidence>
<feature type="transmembrane region" description="Helical" evidence="7">
    <location>
        <begin position="145"/>
        <end position="164"/>
    </location>
</feature>
<dbReference type="EMBL" id="FMZB01000007">
    <property type="protein sequence ID" value="SDD16065.1"/>
    <property type="molecule type" value="Genomic_DNA"/>
</dbReference>
<evidence type="ECO:0000256" key="4">
    <source>
        <dbReference type="ARBA" id="ARBA00022692"/>
    </source>
</evidence>
<keyword evidence="4 7" id="KW-0812">Transmembrane</keyword>
<evidence type="ECO:0000256" key="1">
    <source>
        <dbReference type="ARBA" id="ARBA00004651"/>
    </source>
</evidence>
<dbReference type="GO" id="GO:0005886">
    <property type="term" value="C:plasma membrane"/>
    <property type="evidence" value="ECO:0007669"/>
    <property type="project" value="UniProtKB-SubCell"/>
</dbReference>
<evidence type="ECO:0000256" key="3">
    <source>
        <dbReference type="ARBA" id="ARBA00022475"/>
    </source>
</evidence>
<name>A0A1G6SIV1_9BACI</name>
<dbReference type="InterPro" id="IPR005115">
    <property type="entry name" value="Gly_transporter"/>
</dbReference>
<comment type="similarity">
    <text evidence="2">Belongs to the UPF0126 family.</text>
</comment>
<evidence type="ECO:0000313" key="9">
    <source>
        <dbReference type="EMBL" id="SDD16065.1"/>
    </source>
</evidence>
<dbReference type="PANTHER" id="PTHR30506:SF3">
    <property type="entry name" value="UPF0126 INNER MEMBRANE PROTEIN YADS-RELATED"/>
    <property type="match status" value="1"/>
</dbReference>